<comment type="caution">
    <text evidence="3">The sequence shown here is derived from an EMBL/GenBank/DDBJ whole genome shotgun (WGS) entry which is preliminary data.</text>
</comment>
<accession>A0ABQ8V8V0</accession>
<protein>
    <recommendedName>
        <fullName evidence="2">HNH nuclease domain-containing protein</fullName>
    </recommendedName>
</protein>
<dbReference type="EMBL" id="JANVFT010000060">
    <property type="protein sequence ID" value="KAJ4480770.1"/>
    <property type="molecule type" value="Genomic_DNA"/>
</dbReference>
<feature type="region of interest" description="Disordered" evidence="1">
    <location>
        <begin position="1"/>
        <end position="22"/>
    </location>
</feature>
<evidence type="ECO:0000313" key="3">
    <source>
        <dbReference type="EMBL" id="KAJ4480770.1"/>
    </source>
</evidence>
<feature type="compositionally biased region" description="Basic and acidic residues" evidence="1">
    <location>
        <begin position="7"/>
        <end position="21"/>
    </location>
</feature>
<proteinExistence type="predicted"/>
<sequence length="394" mass="43837">MSSSAQETHDGNVPHRIRPDKPPTLFQPSFNPNMLIQGLSPGELPKSDDILHFFLTPGHKSVYDIVYAAERLTLLTAKDNKAKLVSLRVLGYLVLLAPGPDHKALAEIATAVRTTDSSDIYVLGGIYSDCFVRSFYKFKGSRTPFTPSHPSRPSFNVRVQEIKATILQAPKNHSEAKDKVGHTMSLVSALVRDGYRCVVTGTIDTKCKGFFDFTELKKSGTLRTECAHIIPEATYFGLDKGKKKDYSASVLAVFDRFGVQFDKLNEGNIHSLWNVMTLVQPIHDSFDRLELWFEATGNEHEYFIKTTDETNRLLSELNGPITLTSSDPNVPLPDPKLLAFHAAACRVAYLSGATEYMEEILRDFERLNVLAEDGGSLAILEHAFFQAGLVRVEV</sequence>
<feature type="domain" description="HNH nuclease" evidence="2">
    <location>
        <begin position="197"/>
        <end position="291"/>
    </location>
</feature>
<evidence type="ECO:0000259" key="2">
    <source>
        <dbReference type="Pfam" id="PF13391"/>
    </source>
</evidence>
<reference evidence="3" key="1">
    <citation type="submission" date="2022-08" db="EMBL/GenBank/DDBJ databases">
        <title>A Global Phylogenomic Analysis of the Shiitake Genus Lentinula.</title>
        <authorList>
            <consortium name="DOE Joint Genome Institute"/>
            <person name="Sierra-Patev S."/>
            <person name="Min B."/>
            <person name="Naranjo-Ortiz M."/>
            <person name="Looney B."/>
            <person name="Konkel Z."/>
            <person name="Slot J.C."/>
            <person name="Sakamoto Y."/>
            <person name="Steenwyk J.L."/>
            <person name="Rokas A."/>
            <person name="Carro J."/>
            <person name="Camarero S."/>
            <person name="Ferreira P."/>
            <person name="Molpeceres G."/>
            <person name="Ruiz-Duenas F.J."/>
            <person name="Serrano A."/>
            <person name="Henrissat B."/>
            <person name="Drula E."/>
            <person name="Hughes K.W."/>
            <person name="Mata J.L."/>
            <person name="Ishikawa N.K."/>
            <person name="Vargas-Isla R."/>
            <person name="Ushijima S."/>
            <person name="Smith C.A."/>
            <person name="Ahrendt S."/>
            <person name="Andreopoulos W."/>
            <person name="He G."/>
            <person name="Labutti K."/>
            <person name="Lipzen A."/>
            <person name="Ng V."/>
            <person name="Riley R."/>
            <person name="Sandor L."/>
            <person name="Barry K."/>
            <person name="Martinez A.T."/>
            <person name="Xiao Y."/>
            <person name="Gibbons J.G."/>
            <person name="Terashima K."/>
            <person name="Grigoriev I.V."/>
            <person name="Hibbett D.S."/>
        </authorList>
    </citation>
    <scope>NUCLEOTIDE SEQUENCE</scope>
    <source>
        <strain evidence="3">RHP3577 ss4</strain>
    </source>
</reference>
<evidence type="ECO:0000313" key="4">
    <source>
        <dbReference type="Proteomes" id="UP001150217"/>
    </source>
</evidence>
<keyword evidence="4" id="KW-1185">Reference proteome</keyword>
<dbReference type="Proteomes" id="UP001150217">
    <property type="component" value="Unassembled WGS sequence"/>
</dbReference>
<evidence type="ECO:0000256" key="1">
    <source>
        <dbReference type="SAM" id="MobiDB-lite"/>
    </source>
</evidence>
<dbReference type="InterPro" id="IPR003615">
    <property type="entry name" value="HNH_nuc"/>
</dbReference>
<name>A0ABQ8V8V0_9AGAR</name>
<organism evidence="3 4">
    <name type="scientific">Lentinula lateritia</name>
    <dbReference type="NCBI Taxonomy" id="40482"/>
    <lineage>
        <taxon>Eukaryota</taxon>
        <taxon>Fungi</taxon>
        <taxon>Dikarya</taxon>
        <taxon>Basidiomycota</taxon>
        <taxon>Agaricomycotina</taxon>
        <taxon>Agaricomycetes</taxon>
        <taxon>Agaricomycetidae</taxon>
        <taxon>Agaricales</taxon>
        <taxon>Marasmiineae</taxon>
        <taxon>Omphalotaceae</taxon>
        <taxon>Lentinula</taxon>
    </lineage>
</organism>
<dbReference type="Pfam" id="PF13391">
    <property type="entry name" value="HNH_2"/>
    <property type="match status" value="1"/>
</dbReference>
<gene>
    <name evidence="3" type="ORF">C8R41DRAFT_869058</name>
</gene>